<proteinExistence type="predicted"/>
<organism evidence="2 3">
    <name type="scientific">Parachaetomium inaequale</name>
    <dbReference type="NCBI Taxonomy" id="2588326"/>
    <lineage>
        <taxon>Eukaryota</taxon>
        <taxon>Fungi</taxon>
        <taxon>Dikarya</taxon>
        <taxon>Ascomycota</taxon>
        <taxon>Pezizomycotina</taxon>
        <taxon>Sordariomycetes</taxon>
        <taxon>Sordariomycetidae</taxon>
        <taxon>Sordariales</taxon>
        <taxon>Chaetomiaceae</taxon>
        <taxon>Parachaetomium</taxon>
    </lineage>
</organism>
<protein>
    <recommendedName>
        <fullName evidence="1">GRF-like zinc ribbon domain-containing protein</fullName>
    </recommendedName>
</protein>
<feature type="domain" description="GRF-like zinc ribbon" evidence="1">
    <location>
        <begin position="38"/>
        <end position="86"/>
    </location>
</feature>
<dbReference type="Pfam" id="PF23549">
    <property type="entry name" value="Zn_ribbon_GRF_2"/>
    <property type="match status" value="1"/>
</dbReference>
<evidence type="ECO:0000313" key="2">
    <source>
        <dbReference type="EMBL" id="KAK4034683.1"/>
    </source>
</evidence>
<comment type="caution">
    <text evidence="2">The sequence shown here is derived from an EMBL/GenBank/DDBJ whole genome shotgun (WGS) entry which is preliminary data.</text>
</comment>
<dbReference type="Proteomes" id="UP001303115">
    <property type="component" value="Unassembled WGS sequence"/>
</dbReference>
<evidence type="ECO:0000259" key="1">
    <source>
        <dbReference type="Pfam" id="PF23549"/>
    </source>
</evidence>
<keyword evidence="3" id="KW-1185">Reference proteome</keyword>
<gene>
    <name evidence="2" type="ORF">C8A01DRAFT_18551</name>
</gene>
<sequence length="136" mass="15182">MCYSTNFGVTSARTQYNHGHLLQQLQNVHVYLYTLTGPPCRTCGNATSFSITNSGNPNDNVGRPYYACAWCPIRDKKGWGTWADVRGVAWDNPVCYCPSLWPSRRDKAGVGSVRWAEVFFCCAVGNCSFRLVEWAG</sequence>
<name>A0AAN6PAD7_9PEZI</name>
<dbReference type="EMBL" id="MU854469">
    <property type="protein sequence ID" value="KAK4034683.1"/>
    <property type="molecule type" value="Genomic_DNA"/>
</dbReference>
<evidence type="ECO:0000313" key="3">
    <source>
        <dbReference type="Proteomes" id="UP001303115"/>
    </source>
</evidence>
<dbReference type="AlphaFoldDB" id="A0AAN6PAD7"/>
<dbReference type="InterPro" id="IPR056444">
    <property type="entry name" value="Zn_ribbon_GRF_2"/>
</dbReference>
<accession>A0AAN6PAD7</accession>
<reference evidence="3" key="1">
    <citation type="journal article" date="2023" name="Mol. Phylogenet. Evol.">
        <title>Genome-scale phylogeny and comparative genomics of the fungal order Sordariales.</title>
        <authorList>
            <person name="Hensen N."/>
            <person name="Bonometti L."/>
            <person name="Westerberg I."/>
            <person name="Brannstrom I.O."/>
            <person name="Guillou S."/>
            <person name="Cros-Aarteil S."/>
            <person name="Calhoun S."/>
            <person name="Haridas S."/>
            <person name="Kuo A."/>
            <person name="Mondo S."/>
            <person name="Pangilinan J."/>
            <person name="Riley R."/>
            <person name="LaButti K."/>
            <person name="Andreopoulos B."/>
            <person name="Lipzen A."/>
            <person name="Chen C."/>
            <person name="Yan M."/>
            <person name="Daum C."/>
            <person name="Ng V."/>
            <person name="Clum A."/>
            <person name="Steindorff A."/>
            <person name="Ohm R.A."/>
            <person name="Martin F."/>
            <person name="Silar P."/>
            <person name="Natvig D.O."/>
            <person name="Lalanne C."/>
            <person name="Gautier V."/>
            <person name="Ament-Velasquez S.L."/>
            <person name="Kruys A."/>
            <person name="Hutchinson M.I."/>
            <person name="Powell A.J."/>
            <person name="Barry K."/>
            <person name="Miller A.N."/>
            <person name="Grigoriev I.V."/>
            <person name="Debuchy R."/>
            <person name="Gladieux P."/>
            <person name="Hiltunen Thoren M."/>
            <person name="Johannesson H."/>
        </authorList>
    </citation>
    <scope>NUCLEOTIDE SEQUENCE [LARGE SCALE GENOMIC DNA]</scope>
    <source>
        <strain evidence="3">CBS 284.82</strain>
    </source>
</reference>